<evidence type="ECO:0000313" key="2">
    <source>
        <dbReference type="EMBL" id="KAB7784404.1"/>
    </source>
</evidence>
<organism evidence="2 3">
    <name type="scientific">Methylorubrum populi</name>
    <dbReference type="NCBI Taxonomy" id="223967"/>
    <lineage>
        <taxon>Bacteria</taxon>
        <taxon>Pseudomonadati</taxon>
        <taxon>Pseudomonadota</taxon>
        <taxon>Alphaproteobacteria</taxon>
        <taxon>Hyphomicrobiales</taxon>
        <taxon>Methylobacteriaceae</taxon>
        <taxon>Methylorubrum</taxon>
    </lineage>
</organism>
<feature type="compositionally biased region" description="Basic and acidic residues" evidence="1">
    <location>
        <begin position="60"/>
        <end position="69"/>
    </location>
</feature>
<evidence type="ECO:0000256" key="1">
    <source>
        <dbReference type="SAM" id="MobiDB-lite"/>
    </source>
</evidence>
<proteinExistence type="predicted"/>
<dbReference type="AlphaFoldDB" id="A0A833J5A4"/>
<gene>
    <name evidence="2" type="ORF">F8B43_2437</name>
</gene>
<protein>
    <submittedName>
        <fullName evidence="2">Uncharacterized protein</fullName>
    </submittedName>
</protein>
<dbReference type="RefSeq" id="WP_239681660.1">
    <property type="nucleotide sequence ID" value="NZ_WEKV01000010.1"/>
</dbReference>
<reference evidence="2 3" key="1">
    <citation type="submission" date="2019-10" db="EMBL/GenBank/DDBJ databases">
        <title>Draft Genome Sequence of the Caffeine Degrading Methylotroph Methylorubrum populi PINKEL.</title>
        <authorList>
            <person name="Dawson S.C."/>
            <person name="Zhang X."/>
            <person name="Wright M.E."/>
            <person name="Sharma G."/>
            <person name="Langner J.T."/>
            <person name="Ditty J.L."/>
            <person name="Subuyuj G.A."/>
        </authorList>
    </citation>
    <scope>NUCLEOTIDE SEQUENCE [LARGE SCALE GENOMIC DNA]</scope>
    <source>
        <strain evidence="2 3">Pinkel</strain>
    </source>
</reference>
<dbReference type="Proteomes" id="UP000469949">
    <property type="component" value="Unassembled WGS sequence"/>
</dbReference>
<evidence type="ECO:0000313" key="3">
    <source>
        <dbReference type="Proteomes" id="UP000469949"/>
    </source>
</evidence>
<accession>A0A833J5A4</accession>
<dbReference type="EMBL" id="WEKV01000010">
    <property type="protein sequence ID" value="KAB7784404.1"/>
    <property type="molecule type" value="Genomic_DNA"/>
</dbReference>
<name>A0A833J5A4_9HYPH</name>
<feature type="region of interest" description="Disordered" evidence="1">
    <location>
        <begin position="39"/>
        <end position="76"/>
    </location>
</feature>
<comment type="caution">
    <text evidence="2">The sequence shown here is derived from an EMBL/GenBank/DDBJ whole genome shotgun (WGS) entry which is preliminary data.</text>
</comment>
<sequence>MHGRETLQYGRPLRSRQDAWIYRRSTRLVPLLLRARTKTGRASAPLAPLSDNDNAAGQDTPDRTERRGWEPALASR</sequence>